<reference evidence="5 6" key="1">
    <citation type="submission" date="2020-04" db="EMBL/GenBank/DDBJ databases">
        <authorList>
            <person name="Doyle D.A."/>
        </authorList>
    </citation>
    <scope>NUCLEOTIDE SEQUENCE [LARGE SCALE GENOMIC DNA]</scope>
    <source>
        <strain evidence="5 6">P21</strain>
    </source>
</reference>
<dbReference type="InterPro" id="IPR000835">
    <property type="entry name" value="HTH_MarR-typ"/>
</dbReference>
<proteinExistence type="predicted"/>
<evidence type="ECO:0000313" key="6">
    <source>
        <dbReference type="Proteomes" id="UP000537131"/>
    </source>
</evidence>
<dbReference type="PANTHER" id="PTHR42756:SF1">
    <property type="entry name" value="TRANSCRIPTIONAL REPRESSOR OF EMRAB OPERON"/>
    <property type="match status" value="1"/>
</dbReference>
<dbReference type="AlphaFoldDB" id="A0A7Y0EL86"/>
<keyword evidence="1" id="KW-0805">Transcription regulation</keyword>
<protein>
    <submittedName>
        <fullName evidence="5">MarR family transcriptional regulator</fullName>
    </submittedName>
</protein>
<evidence type="ECO:0000256" key="2">
    <source>
        <dbReference type="ARBA" id="ARBA00023125"/>
    </source>
</evidence>
<dbReference type="InterPro" id="IPR036388">
    <property type="entry name" value="WH-like_DNA-bd_sf"/>
</dbReference>
<accession>A0A7Y0EL86</accession>
<dbReference type="RefSeq" id="WP_169299745.1">
    <property type="nucleotide sequence ID" value="NZ_JABBNI010000063.1"/>
</dbReference>
<dbReference type="PROSITE" id="PS50995">
    <property type="entry name" value="HTH_MARR_2"/>
    <property type="match status" value="1"/>
</dbReference>
<evidence type="ECO:0000256" key="1">
    <source>
        <dbReference type="ARBA" id="ARBA00023015"/>
    </source>
</evidence>
<dbReference type="SUPFAM" id="SSF46785">
    <property type="entry name" value="Winged helix' DNA-binding domain"/>
    <property type="match status" value="1"/>
</dbReference>
<dbReference type="Gene3D" id="1.10.10.10">
    <property type="entry name" value="Winged helix-like DNA-binding domain superfamily/Winged helix DNA-binding domain"/>
    <property type="match status" value="1"/>
</dbReference>
<dbReference type="GO" id="GO:0003700">
    <property type="term" value="F:DNA-binding transcription factor activity"/>
    <property type="evidence" value="ECO:0007669"/>
    <property type="project" value="InterPro"/>
</dbReference>
<dbReference type="InterPro" id="IPR036390">
    <property type="entry name" value="WH_DNA-bd_sf"/>
</dbReference>
<evidence type="ECO:0000259" key="4">
    <source>
        <dbReference type="PROSITE" id="PS50995"/>
    </source>
</evidence>
<name>A0A7Y0EL86_9CLOT</name>
<dbReference type="Proteomes" id="UP000537131">
    <property type="component" value="Unassembled WGS sequence"/>
</dbReference>
<organism evidence="5 6">
    <name type="scientific">Clostridium muellerianum</name>
    <dbReference type="NCBI Taxonomy" id="2716538"/>
    <lineage>
        <taxon>Bacteria</taxon>
        <taxon>Bacillati</taxon>
        <taxon>Bacillota</taxon>
        <taxon>Clostridia</taxon>
        <taxon>Eubacteriales</taxon>
        <taxon>Clostridiaceae</taxon>
        <taxon>Clostridium</taxon>
    </lineage>
</organism>
<dbReference type="GO" id="GO:0003677">
    <property type="term" value="F:DNA binding"/>
    <property type="evidence" value="ECO:0007669"/>
    <property type="project" value="UniProtKB-KW"/>
</dbReference>
<keyword evidence="3" id="KW-0804">Transcription</keyword>
<dbReference type="SMART" id="SM00347">
    <property type="entry name" value="HTH_MARR"/>
    <property type="match status" value="1"/>
</dbReference>
<keyword evidence="6" id="KW-1185">Reference proteome</keyword>
<evidence type="ECO:0000256" key="3">
    <source>
        <dbReference type="ARBA" id="ARBA00023163"/>
    </source>
</evidence>
<dbReference type="PANTHER" id="PTHR42756">
    <property type="entry name" value="TRANSCRIPTIONAL REGULATOR, MARR"/>
    <property type="match status" value="1"/>
</dbReference>
<comment type="caution">
    <text evidence="5">The sequence shown here is derived from an EMBL/GenBank/DDBJ whole genome shotgun (WGS) entry which is preliminary data.</text>
</comment>
<feature type="domain" description="HTH marR-type" evidence="4">
    <location>
        <begin position="18"/>
        <end position="153"/>
    </location>
</feature>
<reference evidence="5 6" key="2">
    <citation type="submission" date="2020-06" db="EMBL/GenBank/DDBJ databases">
        <title>Complete Genome Sequence of Clostridium muelleri sp. nov. P21T, an Acid-Alcohol Producing Acetogen Isolated from Old Hay.</title>
        <authorList>
            <person name="Duncan K.E."/>
            <person name="Tanner R.S."/>
        </authorList>
    </citation>
    <scope>NUCLEOTIDE SEQUENCE [LARGE SCALE GENOMIC DNA]</scope>
    <source>
        <strain evidence="5 6">P21</strain>
    </source>
</reference>
<gene>
    <name evidence="5" type="ORF">HBE96_21470</name>
</gene>
<evidence type="ECO:0000313" key="5">
    <source>
        <dbReference type="EMBL" id="NMM65157.1"/>
    </source>
</evidence>
<dbReference type="Pfam" id="PF01047">
    <property type="entry name" value="MarR"/>
    <property type="match status" value="1"/>
</dbReference>
<dbReference type="EMBL" id="JABBNI010000063">
    <property type="protein sequence ID" value="NMM65157.1"/>
    <property type="molecule type" value="Genomic_DNA"/>
</dbReference>
<keyword evidence="2" id="KW-0238">DNA-binding</keyword>
<sequence length="161" mass="18648">MLKEELLCQSNELASEQFDKIIEILKDIQKTFRTKFNECAKKYGYTAPQLAVIVHLYKMPGITLHELSEHMMLTKSTVSGIVDRLAKQGVVVREIPENNRRTVKLSIDENFKKNNDIINMKKSFMAHMISDKVKNMDPEKVQKIIYGLEEFGLLLKDEESQ</sequence>